<evidence type="ECO:0000256" key="5">
    <source>
        <dbReference type="ARBA" id="ARBA00022692"/>
    </source>
</evidence>
<dbReference type="CDD" id="cd06579">
    <property type="entry name" value="TM_PBP1_transp_AraH_like"/>
    <property type="match status" value="1"/>
</dbReference>
<evidence type="ECO:0000256" key="7">
    <source>
        <dbReference type="ARBA" id="ARBA00023136"/>
    </source>
</evidence>
<evidence type="ECO:0000256" key="3">
    <source>
        <dbReference type="ARBA" id="ARBA00022475"/>
    </source>
</evidence>
<keyword evidence="10" id="KW-1185">Reference proteome</keyword>
<feature type="transmembrane region" description="Helical" evidence="8">
    <location>
        <begin position="87"/>
        <end position="105"/>
    </location>
</feature>
<protein>
    <submittedName>
        <fullName evidence="9">Ribose ABC transporter permease</fullName>
    </submittedName>
</protein>
<dbReference type="PANTHER" id="PTHR32196">
    <property type="entry name" value="ABC TRANSPORTER PERMEASE PROTEIN YPHD-RELATED-RELATED"/>
    <property type="match status" value="1"/>
</dbReference>
<feature type="transmembrane region" description="Helical" evidence="8">
    <location>
        <begin position="284"/>
        <end position="303"/>
    </location>
</feature>
<dbReference type="GO" id="GO:0022857">
    <property type="term" value="F:transmembrane transporter activity"/>
    <property type="evidence" value="ECO:0007669"/>
    <property type="project" value="InterPro"/>
</dbReference>
<comment type="caution">
    <text evidence="9">The sequence shown here is derived from an EMBL/GenBank/DDBJ whole genome shotgun (WGS) entry which is preliminary data.</text>
</comment>
<keyword evidence="3" id="KW-1003">Cell membrane</keyword>
<gene>
    <name evidence="9" type="ORF">Pfl04_45050</name>
</gene>
<evidence type="ECO:0000256" key="1">
    <source>
        <dbReference type="ARBA" id="ARBA00004651"/>
    </source>
</evidence>
<dbReference type="GO" id="GO:0005886">
    <property type="term" value="C:plasma membrane"/>
    <property type="evidence" value="ECO:0007669"/>
    <property type="project" value="UniProtKB-SubCell"/>
</dbReference>
<dbReference type="Proteomes" id="UP000653674">
    <property type="component" value="Unassembled WGS sequence"/>
</dbReference>
<keyword evidence="5 8" id="KW-0812">Transmembrane</keyword>
<keyword evidence="4" id="KW-0997">Cell inner membrane</keyword>
<dbReference type="AlphaFoldDB" id="A0A8J3LZ10"/>
<evidence type="ECO:0000313" key="10">
    <source>
        <dbReference type="Proteomes" id="UP000653674"/>
    </source>
</evidence>
<evidence type="ECO:0000256" key="4">
    <source>
        <dbReference type="ARBA" id="ARBA00022519"/>
    </source>
</evidence>
<accession>A0A8J3LZ10</accession>
<dbReference type="PANTHER" id="PTHR32196:SF21">
    <property type="entry name" value="ABC TRANSPORTER PERMEASE PROTEIN YPHD-RELATED"/>
    <property type="match status" value="1"/>
</dbReference>
<proteinExistence type="predicted"/>
<feature type="transmembrane region" description="Helical" evidence="8">
    <location>
        <begin position="258"/>
        <end position="277"/>
    </location>
</feature>
<evidence type="ECO:0000256" key="2">
    <source>
        <dbReference type="ARBA" id="ARBA00022448"/>
    </source>
</evidence>
<dbReference type="InterPro" id="IPR001851">
    <property type="entry name" value="ABC_transp_permease"/>
</dbReference>
<keyword evidence="7 8" id="KW-0472">Membrane</keyword>
<feature type="transmembrane region" description="Helical" evidence="8">
    <location>
        <begin position="148"/>
        <end position="169"/>
    </location>
</feature>
<name>A0A8J3LZ10_9ACTN</name>
<feature type="transmembrane region" description="Helical" evidence="8">
    <location>
        <begin position="111"/>
        <end position="136"/>
    </location>
</feature>
<feature type="transmembrane region" description="Helical" evidence="8">
    <location>
        <begin position="28"/>
        <end position="46"/>
    </location>
</feature>
<dbReference type="EMBL" id="BONU01000044">
    <property type="protein sequence ID" value="GIG76101.1"/>
    <property type="molecule type" value="Genomic_DNA"/>
</dbReference>
<feature type="transmembrane region" description="Helical" evidence="8">
    <location>
        <begin position="66"/>
        <end position="82"/>
    </location>
</feature>
<dbReference type="RefSeq" id="WP_168077869.1">
    <property type="nucleotide sequence ID" value="NZ_BAAAQJ010000030.1"/>
</dbReference>
<evidence type="ECO:0000313" key="9">
    <source>
        <dbReference type="EMBL" id="GIG76101.1"/>
    </source>
</evidence>
<keyword evidence="2" id="KW-0813">Transport</keyword>
<reference evidence="9" key="1">
    <citation type="submission" date="2021-01" db="EMBL/GenBank/DDBJ databases">
        <title>Whole genome shotgun sequence of Planosporangium flavigriseum NBRC 105377.</title>
        <authorList>
            <person name="Komaki H."/>
            <person name="Tamura T."/>
        </authorList>
    </citation>
    <scope>NUCLEOTIDE SEQUENCE</scope>
    <source>
        <strain evidence="9">NBRC 105377</strain>
    </source>
</reference>
<evidence type="ECO:0000256" key="8">
    <source>
        <dbReference type="SAM" id="Phobius"/>
    </source>
</evidence>
<dbReference type="Pfam" id="PF02653">
    <property type="entry name" value="BPD_transp_2"/>
    <property type="match status" value="1"/>
</dbReference>
<feature type="transmembrane region" description="Helical" evidence="8">
    <location>
        <begin position="309"/>
        <end position="328"/>
    </location>
</feature>
<evidence type="ECO:0000256" key="6">
    <source>
        <dbReference type="ARBA" id="ARBA00022989"/>
    </source>
</evidence>
<comment type="subcellular location">
    <subcellularLocation>
        <location evidence="1">Cell membrane</location>
        <topology evidence="1">Multi-pass membrane protein</topology>
    </subcellularLocation>
</comment>
<keyword evidence="6 8" id="KW-1133">Transmembrane helix</keyword>
<feature type="transmembrane region" description="Helical" evidence="8">
    <location>
        <begin position="223"/>
        <end position="246"/>
    </location>
</feature>
<feature type="transmembrane region" description="Helical" evidence="8">
    <location>
        <begin position="181"/>
        <end position="202"/>
    </location>
</feature>
<sequence>MTTLTNNASASTPALPATPLSRRITAKVIELGLLPILLVAMLVVFATVEPRFLSAQNLTNVGRQSVYLLLVTLGQMIVLLCAQLDLSVGSTIALTSVITALALSAEVPPVLAVLAGLGVGLVVGLVNGLVVAFWHVPSFMVTLGTTSLATGAALLLSNGAPVTGVPLSFSAFLGTGSLGGIPVPVIIAVLVALAVYGILYWTNFGRNIFAIGGNELAATVAGIRVKAVLVAAFVVCSVLTSLAGVLLTARVASGEATLGGSFVLLSIAAAVLGGTSLFGGEGRIGLVVLGVIFIGVLNNGMNLLQISSYIQQLVLGAVLISAVALDRLRARMG</sequence>
<organism evidence="9 10">
    <name type="scientific">Planosporangium flavigriseum</name>
    <dbReference type="NCBI Taxonomy" id="373681"/>
    <lineage>
        <taxon>Bacteria</taxon>
        <taxon>Bacillati</taxon>
        <taxon>Actinomycetota</taxon>
        <taxon>Actinomycetes</taxon>
        <taxon>Micromonosporales</taxon>
        <taxon>Micromonosporaceae</taxon>
        <taxon>Planosporangium</taxon>
    </lineage>
</organism>